<protein>
    <submittedName>
        <fullName evidence="1">Uncharacterized protein</fullName>
    </submittedName>
</protein>
<dbReference type="Pfam" id="PF11950">
    <property type="entry name" value="DUF3467"/>
    <property type="match status" value="1"/>
</dbReference>
<dbReference type="Proteomes" id="UP000075670">
    <property type="component" value="Unassembled WGS sequence"/>
</dbReference>
<dbReference type="AlphaFoldDB" id="A0A151AYX5"/>
<name>A0A151AYX5_9FIRM</name>
<evidence type="ECO:0000313" key="2">
    <source>
        <dbReference type="Proteomes" id="UP000075670"/>
    </source>
</evidence>
<keyword evidence="2" id="KW-1185">Reference proteome</keyword>
<dbReference type="PATRIC" id="fig|1122241.3.peg.1518"/>
<accession>A0A151AYX5</accession>
<sequence>MEEQKDANLAMYADEHAMRLEFADIVRVDANAERVILTFIQRYPEAEAANRTETKPPIPGVQYMPNGRIVSRVVVSWPHLIRIWDMLNKLISERASDVVAAAQTIMGGKKAIDSEK</sequence>
<dbReference type="RefSeq" id="WP_062283331.1">
    <property type="nucleotide sequence ID" value="NZ_LTBC01000003.1"/>
</dbReference>
<reference evidence="1 2" key="1">
    <citation type="submission" date="2016-02" db="EMBL/GenBank/DDBJ databases">
        <title>Genome sequence of Moorella mulderi DSM 14980.</title>
        <authorList>
            <person name="Poehlein A."/>
            <person name="Daniel R."/>
        </authorList>
    </citation>
    <scope>NUCLEOTIDE SEQUENCE [LARGE SCALE GENOMIC DNA]</scope>
    <source>
        <strain evidence="1 2">DSM 14980</strain>
    </source>
</reference>
<organism evidence="1 2">
    <name type="scientific">Moorella mulderi DSM 14980</name>
    <dbReference type="NCBI Taxonomy" id="1122241"/>
    <lineage>
        <taxon>Bacteria</taxon>
        <taxon>Bacillati</taxon>
        <taxon>Bacillota</taxon>
        <taxon>Clostridia</taxon>
        <taxon>Neomoorellales</taxon>
        <taxon>Neomoorellaceae</taxon>
        <taxon>Neomoorella</taxon>
    </lineage>
</organism>
<dbReference type="EMBL" id="LTBC01000003">
    <property type="protein sequence ID" value="KYH32841.1"/>
    <property type="molecule type" value="Genomic_DNA"/>
</dbReference>
<comment type="caution">
    <text evidence="1">The sequence shown here is derived from an EMBL/GenBank/DDBJ whole genome shotgun (WGS) entry which is preliminary data.</text>
</comment>
<proteinExistence type="predicted"/>
<dbReference type="OrthoDB" id="1726051at2"/>
<gene>
    <name evidence="1" type="ORF">MOMUL_14430</name>
</gene>
<dbReference type="InterPro" id="IPR021857">
    <property type="entry name" value="DUF3467"/>
</dbReference>
<evidence type="ECO:0000313" key="1">
    <source>
        <dbReference type="EMBL" id="KYH32841.1"/>
    </source>
</evidence>